<gene>
    <name evidence="1" type="ORF">N7335_01985</name>
</gene>
<accession>A0AA42H8J9</accession>
<protein>
    <submittedName>
        <fullName evidence="1">Uncharacterized protein</fullName>
    </submittedName>
</protein>
<evidence type="ECO:0000313" key="1">
    <source>
        <dbReference type="EMBL" id="MDH0145156.1"/>
    </source>
</evidence>
<sequence length="112" mass="12689">MKTIEVTELSTSTVDYCSVYLVGGFDSEMNHLPALPIFRPGRKEALYDTCARAEAGIYDDRKAVEDLIIQLLYDAVTMTHDNTRYIFNIKSFNSQAALDELVYEVLAQVNEE</sequence>
<dbReference type="RefSeq" id="WP_279647933.1">
    <property type="nucleotide sequence ID" value="NZ_JAODZE010000001.1"/>
</dbReference>
<name>A0AA42H8J9_STUST</name>
<comment type="caution">
    <text evidence="1">The sequence shown here is derived from an EMBL/GenBank/DDBJ whole genome shotgun (WGS) entry which is preliminary data.</text>
</comment>
<proteinExistence type="predicted"/>
<evidence type="ECO:0000313" key="2">
    <source>
        <dbReference type="Proteomes" id="UP001158076"/>
    </source>
</evidence>
<dbReference type="Proteomes" id="UP001158076">
    <property type="component" value="Unassembled WGS sequence"/>
</dbReference>
<dbReference type="AlphaFoldDB" id="A0AA42H8J9"/>
<organism evidence="1 2">
    <name type="scientific">Stutzerimonas stutzeri</name>
    <name type="common">Pseudomonas stutzeri</name>
    <dbReference type="NCBI Taxonomy" id="316"/>
    <lineage>
        <taxon>Bacteria</taxon>
        <taxon>Pseudomonadati</taxon>
        <taxon>Pseudomonadota</taxon>
        <taxon>Gammaproteobacteria</taxon>
        <taxon>Pseudomonadales</taxon>
        <taxon>Pseudomonadaceae</taxon>
        <taxon>Stutzerimonas</taxon>
    </lineage>
</organism>
<dbReference type="EMBL" id="JAODZE010000001">
    <property type="protein sequence ID" value="MDH0145156.1"/>
    <property type="molecule type" value="Genomic_DNA"/>
</dbReference>
<reference evidence="1" key="1">
    <citation type="submission" date="2022-09" db="EMBL/GenBank/DDBJ databases">
        <title>Intensive care unit water sources are persistently colonized with multi-drug resistant bacteria and are the site of extensive horizontal gene transfer of antibiotic resistance genes.</title>
        <authorList>
            <person name="Diorio-Toth L."/>
        </authorList>
    </citation>
    <scope>NUCLEOTIDE SEQUENCE</scope>
    <source>
        <strain evidence="1">GD04147</strain>
    </source>
</reference>